<reference evidence="3 4" key="1">
    <citation type="submission" date="2019-03" db="EMBL/GenBank/DDBJ databases">
        <title>Genomic Encyclopedia of Type Strains, Phase III (KMG-III): the genomes of soil and plant-associated and newly described type strains.</title>
        <authorList>
            <person name="Whitman W."/>
        </authorList>
    </citation>
    <scope>NUCLEOTIDE SEQUENCE [LARGE SCALE GENOMIC DNA]</scope>
    <source>
        <strain evidence="3 4">CECT 7972</strain>
    </source>
</reference>
<dbReference type="AlphaFoldDB" id="A0A4R6ZSE0"/>
<feature type="region of interest" description="Disordered" evidence="1">
    <location>
        <begin position="128"/>
        <end position="151"/>
    </location>
</feature>
<organism evidence="3 4">
    <name type="scientific">Listeria rocourtiae</name>
    <dbReference type="NCBI Taxonomy" id="647910"/>
    <lineage>
        <taxon>Bacteria</taxon>
        <taxon>Bacillati</taxon>
        <taxon>Bacillota</taxon>
        <taxon>Bacilli</taxon>
        <taxon>Bacillales</taxon>
        <taxon>Listeriaceae</taxon>
        <taxon>Listeria</taxon>
    </lineage>
</organism>
<dbReference type="RefSeq" id="WP_036073233.1">
    <property type="nucleotide sequence ID" value="NZ_JAASUO010000016.1"/>
</dbReference>
<name>A0A4R6ZSE0_9LIST</name>
<sequence length="151" mass="16921">MKKRFYKFLLFILFFSTSVHLPVSAATTSPTTSHKSADDFIDMFEIDNYTAANPYILVNGNTATLMFTTAEDAKVSIRSSSIHIKTTNYTQDQELTINRLAETNHLILTVTTKSGISRSYPTTIKTMPKSKHKVMPKITDTALSPSRRAHS</sequence>
<dbReference type="STRING" id="1265846.PROCOU_14993"/>
<evidence type="ECO:0000313" key="4">
    <source>
        <dbReference type="Proteomes" id="UP000295558"/>
    </source>
</evidence>
<gene>
    <name evidence="3" type="ORF">DFP96_101562</name>
</gene>
<accession>A0A4R6ZSE0</accession>
<proteinExistence type="predicted"/>
<dbReference type="EMBL" id="SNZK01000001">
    <property type="protein sequence ID" value="TDR55620.1"/>
    <property type="molecule type" value="Genomic_DNA"/>
</dbReference>
<comment type="caution">
    <text evidence="3">The sequence shown here is derived from an EMBL/GenBank/DDBJ whole genome shotgun (WGS) entry which is preliminary data.</text>
</comment>
<feature type="chain" id="PRO_5020545311" evidence="2">
    <location>
        <begin position="26"/>
        <end position="151"/>
    </location>
</feature>
<keyword evidence="4" id="KW-1185">Reference proteome</keyword>
<evidence type="ECO:0000256" key="2">
    <source>
        <dbReference type="SAM" id="SignalP"/>
    </source>
</evidence>
<evidence type="ECO:0000313" key="3">
    <source>
        <dbReference type="EMBL" id="TDR55620.1"/>
    </source>
</evidence>
<feature type="signal peptide" evidence="2">
    <location>
        <begin position="1"/>
        <end position="25"/>
    </location>
</feature>
<evidence type="ECO:0000256" key="1">
    <source>
        <dbReference type="SAM" id="MobiDB-lite"/>
    </source>
</evidence>
<dbReference type="OrthoDB" id="2361453at2"/>
<protein>
    <submittedName>
        <fullName evidence="3">Uncharacterized protein</fullName>
    </submittedName>
</protein>
<keyword evidence="2" id="KW-0732">Signal</keyword>
<dbReference type="Proteomes" id="UP000295558">
    <property type="component" value="Unassembled WGS sequence"/>
</dbReference>